<reference evidence="1 2" key="1">
    <citation type="submission" date="2020-03" db="EMBL/GenBank/DDBJ databases">
        <title>Draft Genome Sequence of Cudoniella acicularis.</title>
        <authorList>
            <person name="Buettner E."/>
            <person name="Kellner H."/>
        </authorList>
    </citation>
    <scope>NUCLEOTIDE SEQUENCE [LARGE SCALE GENOMIC DNA]</scope>
    <source>
        <strain evidence="1 2">DSM 108380</strain>
    </source>
</reference>
<name>A0A8H4QWL3_9HELO</name>
<dbReference type="EMBL" id="JAAMPI010002142">
    <property type="protein sequence ID" value="KAF4618126.1"/>
    <property type="molecule type" value="Genomic_DNA"/>
</dbReference>
<accession>A0A8H4QWL3</accession>
<protein>
    <submittedName>
        <fullName evidence="1">Uncharacterized protein</fullName>
    </submittedName>
</protein>
<sequence length="119" mass="13845">MPSVHVDPLGSRLRDMVKASPHTAREVAIILLQLVEEAVASVDHWRTEQLRRLDPNYTLSNESQGDFYNHSSQSILGISIEKIRKKIPSEFKILHIEPIFRHDLIKRFLVRQKEIHSEL</sequence>
<evidence type="ECO:0000313" key="1">
    <source>
        <dbReference type="EMBL" id="KAF4618126.1"/>
    </source>
</evidence>
<proteinExistence type="predicted"/>
<comment type="caution">
    <text evidence="1">The sequence shown here is derived from an EMBL/GenBank/DDBJ whole genome shotgun (WGS) entry which is preliminary data.</text>
</comment>
<dbReference type="AlphaFoldDB" id="A0A8H4QWL3"/>
<gene>
    <name evidence="1" type="ORF">G7Y89_g14982</name>
</gene>
<organism evidence="1 2">
    <name type="scientific">Cudoniella acicularis</name>
    <dbReference type="NCBI Taxonomy" id="354080"/>
    <lineage>
        <taxon>Eukaryota</taxon>
        <taxon>Fungi</taxon>
        <taxon>Dikarya</taxon>
        <taxon>Ascomycota</taxon>
        <taxon>Pezizomycotina</taxon>
        <taxon>Leotiomycetes</taxon>
        <taxon>Helotiales</taxon>
        <taxon>Tricladiaceae</taxon>
        <taxon>Cudoniella</taxon>
    </lineage>
</organism>
<dbReference type="OrthoDB" id="10256774at2759"/>
<keyword evidence="2" id="KW-1185">Reference proteome</keyword>
<dbReference type="Proteomes" id="UP000566819">
    <property type="component" value="Unassembled WGS sequence"/>
</dbReference>
<evidence type="ECO:0000313" key="2">
    <source>
        <dbReference type="Proteomes" id="UP000566819"/>
    </source>
</evidence>